<evidence type="ECO:0000313" key="10">
    <source>
        <dbReference type="Proteomes" id="UP000199438"/>
    </source>
</evidence>
<organism evidence="9 10">
    <name type="scientific">Zunongwangia mangrovi</name>
    <dbReference type="NCBI Taxonomy" id="1334022"/>
    <lineage>
        <taxon>Bacteria</taxon>
        <taxon>Pseudomonadati</taxon>
        <taxon>Bacteroidota</taxon>
        <taxon>Flavobacteriia</taxon>
        <taxon>Flavobacteriales</taxon>
        <taxon>Flavobacteriaceae</taxon>
        <taxon>Zunongwangia</taxon>
    </lineage>
</organism>
<comment type="subcellular location">
    <subcellularLocation>
        <location evidence="1">Cell outer membrane</location>
    </subcellularLocation>
</comment>
<dbReference type="GO" id="GO:0015562">
    <property type="term" value="F:efflux transmembrane transporter activity"/>
    <property type="evidence" value="ECO:0007669"/>
    <property type="project" value="InterPro"/>
</dbReference>
<keyword evidence="7" id="KW-0998">Cell outer membrane</keyword>
<keyword evidence="3" id="KW-0813">Transport</keyword>
<feature type="coiled-coil region" evidence="8">
    <location>
        <begin position="381"/>
        <end position="408"/>
    </location>
</feature>
<dbReference type="SUPFAM" id="SSF56954">
    <property type="entry name" value="Outer membrane efflux proteins (OEP)"/>
    <property type="match status" value="1"/>
</dbReference>
<evidence type="ECO:0000256" key="3">
    <source>
        <dbReference type="ARBA" id="ARBA00022448"/>
    </source>
</evidence>
<dbReference type="PANTHER" id="PTHR30026">
    <property type="entry name" value="OUTER MEMBRANE PROTEIN TOLC"/>
    <property type="match status" value="1"/>
</dbReference>
<proteinExistence type="inferred from homology"/>
<evidence type="ECO:0000256" key="1">
    <source>
        <dbReference type="ARBA" id="ARBA00004442"/>
    </source>
</evidence>
<keyword evidence="4" id="KW-1134">Transmembrane beta strand</keyword>
<keyword evidence="5" id="KW-0812">Transmembrane</keyword>
<dbReference type="GO" id="GO:0015288">
    <property type="term" value="F:porin activity"/>
    <property type="evidence" value="ECO:0007669"/>
    <property type="project" value="TreeGrafter"/>
</dbReference>
<evidence type="ECO:0000256" key="6">
    <source>
        <dbReference type="ARBA" id="ARBA00023136"/>
    </source>
</evidence>
<keyword evidence="10" id="KW-1185">Reference proteome</keyword>
<dbReference type="GO" id="GO:0009279">
    <property type="term" value="C:cell outer membrane"/>
    <property type="evidence" value="ECO:0007669"/>
    <property type="project" value="UniProtKB-SubCell"/>
</dbReference>
<evidence type="ECO:0000256" key="7">
    <source>
        <dbReference type="ARBA" id="ARBA00023237"/>
    </source>
</evidence>
<evidence type="ECO:0000256" key="4">
    <source>
        <dbReference type="ARBA" id="ARBA00022452"/>
    </source>
</evidence>
<dbReference type="Pfam" id="PF02321">
    <property type="entry name" value="OEP"/>
    <property type="match status" value="1"/>
</dbReference>
<dbReference type="Proteomes" id="UP000199438">
    <property type="component" value="Unassembled WGS sequence"/>
</dbReference>
<dbReference type="InterPro" id="IPR051906">
    <property type="entry name" value="TolC-like"/>
</dbReference>
<accession>A0A1I1J725</accession>
<reference evidence="10" key="1">
    <citation type="submission" date="2016-10" db="EMBL/GenBank/DDBJ databases">
        <authorList>
            <person name="Varghese N."/>
            <person name="Submissions S."/>
        </authorList>
    </citation>
    <scope>NUCLEOTIDE SEQUENCE [LARGE SCALE GENOMIC DNA]</scope>
    <source>
        <strain evidence="10">DSM 24499</strain>
    </source>
</reference>
<dbReference type="InterPro" id="IPR003423">
    <property type="entry name" value="OMP_efflux"/>
</dbReference>
<evidence type="ECO:0000256" key="5">
    <source>
        <dbReference type="ARBA" id="ARBA00022692"/>
    </source>
</evidence>
<protein>
    <submittedName>
        <fullName evidence="9">Outer membrane protein TolC</fullName>
    </submittedName>
</protein>
<gene>
    <name evidence="9" type="ORF">SAMN04487907_104199</name>
</gene>
<name>A0A1I1J725_9FLAO</name>
<evidence type="ECO:0000313" key="9">
    <source>
        <dbReference type="EMBL" id="SFC44387.1"/>
    </source>
</evidence>
<keyword evidence="8" id="KW-0175">Coiled coil</keyword>
<dbReference type="AlphaFoldDB" id="A0A1I1J725"/>
<sequence>MLISNMRKFICLVYFSVFAIFFGNAQGQESEIFTLEEFLAMVKRHHPIVAQANLDLSAAEAKLLKSRGAFDPKLEGGMKEKNFHGTEYYSLWHGTFKVPTWYGIDLKAGYEQNEGYYLNPENTTPNDGLWSAGVNIRLAQGLLYNERMNNLKQAKIFQQQSQVERNIQVNQVLADATKAYADWVYYFQNATVYDEFLENAIIRFDGISTSSRLGETPAIDTVETMITVRKRRLDLKQAQLKLQKAKLALSNYLWIEDIPIELEDRMIPSPETLDFTSVLGIEQLLGNATDIEDHPKLQSLNYDLESYDLDIRLKRNKLLPKIDVEYNFLSEEIDEPDYINTNNYKAGVKVSFPLFLRKERGDLRLSKVKREQAEYKLSENAWKLSNKIKATEREILSLQEQMAIVTNIVDESEIMVEAEKRLFEMGESSIFYINTRENKLIDSILKMNKINNELNLAIAKLFETLRIEYDND</sequence>
<dbReference type="STRING" id="1334022.SAMN04487907_104199"/>
<dbReference type="PANTHER" id="PTHR30026:SF20">
    <property type="entry name" value="OUTER MEMBRANE PROTEIN TOLC"/>
    <property type="match status" value="1"/>
</dbReference>
<dbReference type="Gene3D" id="1.20.1600.10">
    <property type="entry name" value="Outer membrane efflux proteins (OEP)"/>
    <property type="match status" value="1"/>
</dbReference>
<keyword evidence="6" id="KW-0472">Membrane</keyword>
<dbReference type="GO" id="GO:1990281">
    <property type="term" value="C:efflux pump complex"/>
    <property type="evidence" value="ECO:0007669"/>
    <property type="project" value="TreeGrafter"/>
</dbReference>
<evidence type="ECO:0000256" key="8">
    <source>
        <dbReference type="SAM" id="Coils"/>
    </source>
</evidence>
<evidence type="ECO:0000256" key="2">
    <source>
        <dbReference type="ARBA" id="ARBA00007613"/>
    </source>
</evidence>
<comment type="similarity">
    <text evidence="2">Belongs to the outer membrane factor (OMF) (TC 1.B.17) family.</text>
</comment>
<dbReference type="EMBL" id="FOKV01000004">
    <property type="protein sequence ID" value="SFC44387.1"/>
    <property type="molecule type" value="Genomic_DNA"/>
</dbReference>